<evidence type="ECO:0000256" key="11">
    <source>
        <dbReference type="SAM" id="MobiDB-lite"/>
    </source>
</evidence>
<dbReference type="AlphaFoldDB" id="A0A7Y6TX79"/>
<dbReference type="Gene3D" id="3.40.50.720">
    <property type="entry name" value="NAD(P)-binding Rossmann-like Domain"/>
    <property type="match status" value="1"/>
</dbReference>
<evidence type="ECO:0000259" key="13">
    <source>
        <dbReference type="PROSITE" id="PS51201"/>
    </source>
</evidence>
<dbReference type="GO" id="GO:0005886">
    <property type="term" value="C:plasma membrane"/>
    <property type="evidence" value="ECO:0007669"/>
    <property type="project" value="TreeGrafter"/>
</dbReference>
<dbReference type="InterPro" id="IPR004771">
    <property type="entry name" value="K/H_exchanger"/>
</dbReference>
<feature type="transmembrane region" description="Helical" evidence="12">
    <location>
        <begin position="183"/>
        <end position="205"/>
    </location>
</feature>
<dbReference type="EMBL" id="JABWMJ010000006">
    <property type="protein sequence ID" value="NUZ06873.1"/>
    <property type="molecule type" value="Genomic_DNA"/>
</dbReference>
<keyword evidence="4" id="KW-0050">Antiport</keyword>
<evidence type="ECO:0000256" key="5">
    <source>
        <dbReference type="ARBA" id="ARBA00022538"/>
    </source>
</evidence>
<evidence type="ECO:0000256" key="9">
    <source>
        <dbReference type="ARBA" id="ARBA00023065"/>
    </source>
</evidence>
<organism evidence="14 15">
    <name type="scientific">Piscinibacter koreensis</name>
    <dbReference type="NCBI Taxonomy" id="2742824"/>
    <lineage>
        <taxon>Bacteria</taxon>
        <taxon>Pseudomonadati</taxon>
        <taxon>Pseudomonadota</taxon>
        <taxon>Betaproteobacteria</taxon>
        <taxon>Burkholderiales</taxon>
        <taxon>Sphaerotilaceae</taxon>
        <taxon>Piscinibacter</taxon>
    </lineage>
</organism>
<keyword evidence="6 12" id="KW-0812">Transmembrane</keyword>
<comment type="similarity">
    <text evidence="2">Belongs to the monovalent cation:proton antiporter 2 (CPA2) transporter (TC 2.A.37) family.</text>
</comment>
<dbReference type="GO" id="GO:0008324">
    <property type="term" value="F:monoatomic cation transmembrane transporter activity"/>
    <property type="evidence" value="ECO:0007669"/>
    <property type="project" value="InterPro"/>
</dbReference>
<evidence type="ECO:0000256" key="1">
    <source>
        <dbReference type="ARBA" id="ARBA00004127"/>
    </source>
</evidence>
<keyword evidence="7" id="KW-0630">Potassium</keyword>
<sequence>MEHGGWLSSGLVYLAAAVLAVPLARYAGLGSIIGYLVAGIVIGPWGLQVVRDPQEILHVAEFGVVLMLFLVGLELEPRRLWAMRRPIFGWGSVQLFGSTVLLALVGMALGFDWRLAVVGGFGLALSSTAIGLGLLAERNMSGNTAGQGVLSVALLQDVAAIPLLALLPFLAAQPAASASDGGGWLGALRALAVIAVIVLGGRLLLRPALRWIANSRTPEIFTAAALLLVVATASLMQAVGLSMALGAFLAGVLLAESEYRRELETDIEPFKGLLLGLFFIAVGMSIDMRLVVAQPGAVALLVLVFLAVKALVLWVMSVPMQIPRLERPVFVLLLAQGGEFGFVVFQTAVGARVIGADAASLLTAAVAISMLLTPLLLIAADRWWTPRLGTGPRPDVPELEEPQNTPVIIAGFGRYGQIVGRMLYANGVQATVLDHDAEAIEALRRFGWRVYYGDASRLDLLRTAGAATARLLVLAIDDAQTSTAIARMVRDNFPQLTIVARARNVQHYYELYELGVRLIERETFDSALMSARSALETLGWQPHLARTLALRFRRYNVEQLQALAPHRRDEARLIAAARQGRQQLEELFALERAQARERRLRSGWGPERANRDGDGTPPSVAASAPVDGAADGTMTAAAPAPAAPRSDDARSEAAMPPDVEPGRPAPAAPAN</sequence>
<keyword evidence="10 12" id="KW-0472">Membrane</keyword>
<evidence type="ECO:0000256" key="12">
    <source>
        <dbReference type="SAM" id="Phobius"/>
    </source>
</evidence>
<keyword evidence="5" id="KW-0633">Potassium transport</keyword>
<feature type="transmembrane region" description="Helical" evidence="12">
    <location>
        <begin position="361"/>
        <end position="380"/>
    </location>
</feature>
<evidence type="ECO:0000313" key="15">
    <source>
        <dbReference type="Proteomes" id="UP000529637"/>
    </source>
</evidence>
<dbReference type="Gene3D" id="1.20.1530.20">
    <property type="match status" value="1"/>
</dbReference>
<evidence type="ECO:0000256" key="3">
    <source>
        <dbReference type="ARBA" id="ARBA00022448"/>
    </source>
</evidence>
<dbReference type="InterPro" id="IPR036291">
    <property type="entry name" value="NAD(P)-bd_dom_sf"/>
</dbReference>
<dbReference type="InterPro" id="IPR006153">
    <property type="entry name" value="Cation/H_exchanger_TM"/>
</dbReference>
<feature type="transmembrane region" description="Helical" evidence="12">
    <location>
        <begin position="241"/>
        <end position="260"/>
    </location>
</feature>
<comment type="caution">
    <text evidence="14">The sequence shown here is derived from an EMBL/GenBank/DDBJ whole genome shotgun (WGS) entry which is preliminary data.</text>
</comment>
<dbReference type="PANTHER" id="PTHR46157">
    <property type="entry name" value="K(+) EFFLUX ANTIPORTER 3, CHLOROPLASTIC"/>
    <property type="match status" value="1"/>
</dbReference>
<evidence type="ECO:0000256" key="7">
    <source>
        <dbReference type="ARBA" id="ARBA00022958"/>
    </source>
</evidence>
<dbReference type="GO" id="GO:0012505">
    <property type="term" value="C:endomembrane system"/>
    <property type="evidence" value="ECO:0007669"/>
    <property type="project" value="UniProtKB-SubCell"/>
</dbReference>
<dbReference type="GO" id="GO:0015297">
    <property type="term" value="F:antiporter activity"/>
    <property type="evidence" value="ECO:0007669"/>
    <property type="project" value="UniProtKB-KW"/>
</dbReference>
<feature type="transmembrane region" description="Helical" evidence="12">
    <location>
        <begin position="56"/>
        <end position="75"/>
    </location>
</feature>
<feature type="transmembrane region" description="Helical" evidence="12">
    <location>
        <begin position="298"/>
        <end position="317"/>
    </location>
</feature>
<dbReference type="PANTHER" id="PTHR46157:SF3">
    <property type="entry name" value="GLUTATHIONE-REGULATED POTASSIUM-EFFLUX SYSTEM PROTEIN KEFC"/>
    <property type="match status" value="1"/>
</dbReference>
<accession>A0A7Y6TX79</accession>
<dbReference type="NCBIfam" id="NF002924">
    <property type="entry name" value="PRK03562.1"/>
    <property type="match status" value="1"/>
</dbReference>
<reference evidence="14 15" key="1">
    <citation type="submission" date="2020-06" db="EMBL/GenBank/DDBJ databases">
        <title>Schlegella sp. ID0723 isolated from air conditioner.</title>
        <authorList>
            <person name="Kim D.Y."/>
            <person name="Kim D.-U."/>
        </authorList>
    </citation>
    <scope>NUCLEOTIDE SEQUENCE [LARGE SCALE GENOMIC DNA]</scope>
    <source>
        <strain evidence="14 15">ID0723</strain>
    </source>
</reference>
<keyword evidence="8 12" id="KW-1133">Transmembrane helix</keyword>
<dbReference type="Pfam" id="PF02254">
    <property type="entry name" value="TrkA_N"/>
    <property type="match status" value="1"/>
</dbReference>
<feature type="transmembrane region" description="Helical" evidence="12">
    <location>
        <begin position="32"/>
        <end position="50"/>
    </location>
</feature>
<feature type="transmembrane region" description="Helical" evidence="12">
    <location>
        <begin position="115"/>
        <end position="136"/>
    </location>
</feature>
<evidence type="ECO:0000256" key="2">
    <source>
        <dbReference type="ARBA" id="ARBA00005551"/>
    </source>
</evidence>
<name>A0A7Y6TX79_9BURK</name>
<dbReference type="GO" id="GO:1902600">
    <property type="term" value="P:proton transmembrane transport"/>
    <property type="evidence" value="ECO:0007669"/>
    <property type="project" value="InterPro"/>
</dbReference>
<feature type="compositionally biased region" description="Low complexity" evidence="11">
    <location>
        <begin position="627"/>
        <end position="644"/>
    </location>
</feature>
<evidence type="ECO:0000256" key="8">
    <source>
        <dbReference type="ARBA" id="ARBA00022989"/>
    </source>
</evidence>
<dbReference type="GO" id="GO:0006813">
    <property type="term" value="P:potassium ion transport"/>
    <property type="evidence" value="ECO:0007669"/>
    <property type="project" value="UniProtKB-KW"/>
</dbReference>
<feature type="domain" description="RCK N-terminal" evidence="13">
    <location>
        <begin position="404"/>
        <end position="523"/>
    </location>
</feature>
<dbReference type="InterPro" id="IPR038770">
    <property type="entry name" value="Na+/solute_symporter_sf"/>
</dbReference>
<evidence type="ECO:0000313" key="14">
    <source>
        <dbReference type="EMBL" id="NUZ06873.1"/>
    </source>
</evidence>
<dbReference type="FunFam" id="3.40.50.720:FF:000036">
    <property type="entry name" value="Glutathione-regulated potassium-efflux system protein KefB"/>
    <property type="match status" value="1"/>
</dbReference>
<dbReference type="Pfam" id="PF00999">
    <property type="entry name" value="Na_H_Exchanger"/>
    <property type="match status" value="1"/>
</dbReference>
<dbReference type="Proteomes" id="UP000529637">
    <property type="component" value="Unassembled WGS sequence"/>
</dbReference>
<dbReference type="SUPFAM" id="SSF51735">
    <property type="entry name" value="NAD(P)-binding Rossmann-fold domains"/>
    <property type="match status" value="1"/>
</dbReference>
<gene>
    <name evidence="14" type="primary">kefC</name>
    <name evidence="14" type="ORF">HQN59_14000</name>
</gene>
<evidence type="ECO:0000256" key="4">
    <source>
        <dbReference type="ARBA" id="ARBA00022449"/>
    </source>
</evidence>
<dbReference type="RefSeq" id="WP_176069724.1">
    <property type="nucleotide sequence ID" value="NZ_JABWMJ010000006.1"/>
</dbReference>
<feature type="transmembrane region" description="Helical" evidence="12">
    <location>
        <begin position="272"/>
        <end position="292"/>
    </location>
</feature>
<dbReference type="InterPro" id="IPR003148">
    <property type="entry name" value="RCK_N"/>
</dbReference>
<feature type="transmembrane region" description="Helical" evidence="12">
    <location>
        <begin position="6"/>
        <end position="25"/>
    </location>
</feature>
<evidence type="ECO:0000256" key="6">
    <source>
        <dbReference type="ARBA" id="ARBA00022692"/>
    </source>
</evidence>
<keyword evidence="3" id="KW-0813">Transport</keyword>
<feature type="transmembrane region" description="Helical" evidence="12">
    <location>
        <begin position="87"/>
        <end position="109"/>
    </location>
</feature>
<protein>
    <submittedName>
        <fullName evidence="14">Glutathione-regulated potassium-efflux system protein KefC</fullName>
    </submittedName>
</protein>
<feature type="transmembrane region" description="Helical" evidence="12">
    <location>
        <begin position="329"/>
        <end position="349"/>
    </location>
</feature>
<dbReference type="PROSITE" id="PS51201">
    <property type="entry name" value="RCK_N"/>
    <property type="match status" value="1"/>
</dbReference>
<feature type="region of interest" description="Disordered" evidence="11">
    <location>
        <begin position="599"/>
        <end position="671"/>
    </location>
</feature>
<keyword evidence="9" id="KW-0406">Ion transport</keyword>
<proteinExistence type="inferred from homology"/>
<keyword evidence="15" id="KW-1185">Reference proteome</keyword>
<dbReference type="NCBIfam" id="TIGR00932">
    <property type="entry name" value="2a37"/>
    <property type="match status" value="1"/>
</dbReference>
<comment type="subcellular location">
    <subcellularLocation>
        <location evidence="1">Endomembrane system</location>
        <topology evidence="1">Multi-pass membrane protein</topology>
    </subcellularLocation>
</comment>
<feature type="transmembrane region" description="Helical" evidence="12">
    <location>
        <begin position="148"/>
        <end position="171"/>
    </location>
</feature>
<evidence type="ECO:0000256" key="10">
    <source>
        <dbReference type="ARBA" id="ARBA00023136"/>
    </source>
</evidence>